<dbReference type="GO" id="GO:0016787">
    <property type="term" value="F:hydrolase activity"/>
    <property type="evidence" value="ECO:0007669"/>
    <property type="project" value="UniProtKB-KW"/>
</dbReference>
<gene>
    <name evidence="2" type="ORF">TPAR_05324</name>
</gene>
<sequence>MSPPTITFAHYPEPLEGPAVEYAPSPQKNPVLRGLPLAVASAIIVRSAFVQRFFWRNAGFGDIKDMPALDNVPYTFQPVVTPLGETGPMLEFGPELLAARHADSKARYYTASDYHDMYKAGKITPLQVAEALLPLARQRGDGKPGKYEDAWADSHGKDHLALDAARAATERYAAGKPLGVLDGVPVGVKDDVDVRGYINHFGLKYDASVPWFKVQEESAWPVKALQEAGAVVIGKLRMHEMGLDTNGLNVAQGTPTNHLNNAYYPGGSSSGPASAISAGLIPICVGTDAGGSVRIPANFNGIYGLKTSHHRTMFMNSTMCITGPLAATVADLTIAYRVMTQPNPDCPTQSRFALSLPPQPSAKKVMGVFRDWWKHADPRVAGACNAAMDWFARERGYEVVDISIPYLAEAQLAHGVICVTEVAESARRRTTDPLDWLCLCGPANRVLLSVASQTPAADFLKCNAMRTLLMRHLAFLFKKHPGLLIMTPTTPLAGCVRTPGDETHGLSDANVTFLNMMYVFLANMTGTPSLSAPVGYVDPDQGEGKLSVSLLATGEWGSEEQLLGWAAEAEEYLHEVYAEGRRRPDSWLDVIGLAQEGETE</sequence>
<dbReference type="InterPro" id="IPR023631">
    <property type="entry name" value="Amidase_dom"/>
</dbReference>
<keyword evidence="2" id="KW-0378">Hydrolase</keyword>
<accession>A0A2S4KWG0</accession>
<evidence type="ECO:0000259" key="1">
    <source>
        <dbReference type="Pfam" id="PF01425"/>
    </source>
</evidence>
<dbReference type="SUPFAM" id="SSF75304">
    <property type="entry name" value="Amidase signature (AS) enzymes"/>
    <property type="match status" value="1"/>
</dbReference>
<name>A0A2S4KWG0_9HYPO</name>
<evidence type="ECO:0000313" key="2">
    <source>
        <dbReference type="EMBL" id="POR34487.1"/>
    </source>
</evidence>
<dbReference type="InterPro" id="IPR036928">
    <property type="entry name" value="AS_sf"/>
</dbReference>
<dbReference type="STRING" id="94208.A0A2S4KWG0"/>
<dbReference type="OrthoDB" id="421993at2759"/>
<comment type="caution">
    <text evidence="2">The sequence shown here is derived from an EMBL/GenBank/DDBJ whole genome shotgun (WGS) entry which is preliminary data.</text>
</comment>
<evidence type="ECO:0000313" key="3">
    <source>
        <dbReference type="Proteomes" id="UP000237481"/>
    </source>
</evidence>
<organism evidence="2 3">
    <name type="scientific">Tolypocladium paradoxum</name>
    <dbReference type="NCBI Taxonomy" id="94208"/>
    <lineage>
        <taxon>Eukaryota</taxon>
        <taxon>Fungi</taxon>
        <taxon>Dikarya</taxon>
        <taxon>Ascomycota</taxon>
        <taxon>Pezizomycotina</taxon>
        <taxon>Sordariomycetes</taxon>
        <taxon>Hypocreomycetidae</taxon>
        <taxon>Hypocreales</taxon>
        <taxon>Ophiocordycipitaceae</taxon>
        <taxon>Tolypocladium</taxon>
    </lineage>
</organism>
<reference evidence="2 3" key="1">
    <citation type="submission" date="2018-01" db="EMBL/GenBank/DDBJ databases">
        <title>Harnessing the power of phylogenomics to disentangle the directionality and signatures of interkingdom host jumping in the parasitic fungal genus Tolypocladium.</title>
        <authorList>
            <person name="Quandt C.A."/>
            <person name="Patterson W."/>
            <person name="Spatafora J.W."/>
        </authorList>
    </citation>
    <scope>NUCLEOTIDE SEQUENCE [LARGE SCALE GENOMIC DNA]</scope>
    <source>
        <strain evidence="2 3">NRBC 100945</strain>
    </source>
</reference>
<dbReference type="InterPro" id="IPR000120">
    <property type="entry name" value="Amidase"/>
</dbReference>
<dbReference type="PANTHER" id="PTHR11895:SF67">
    <property type="entry name" value="AMIDASE DOMAIN-CONTAINING PROTEIN"/>
    <property type="match status" value="1"/>
</dbReference>
<protein>
    <submittedName>
        <fullName evidence="2">Fatty acid amide hydrolase</fullName>
    </submittedName>
</protein>
<dbReference type="Proteomes" id="UP000237481">
    <property type="component" value="Unassembled WGS sequence"/>
</dbReference>
<dbReference type="Pfam" id="PF01425">
    <property type="entry name" value="Amidase"/>
    <property type="match status" value="1"/>
</dbReference>
<dbReference type="EMBL" id="PKSG01000520">
    <property type="protein sequence ID" value="POR34487.1"/>
    <property type="molecule type" value="Genomic_DNA"/>
</dbReference>
<dbReference type="AlphaFoldDB" id="A0A2S4KWG0"/>
<keyword evidence="3" id="KW-1185">Reference proteome</keyword>
<feature type="domain" description="Amidase" evidence="1">
    <location>
        <begin position="161"/>
        <end position="563"/>
    </location>
</feature>
<dbReference type="Gene3D" id="3.90.1300.10">
    <property type="entry name" value="Amidase signature (AS) domain"/>
    <property type="match status" value="1"/>
</dbReference>
<dbReference type="PANTHER" id="PTHR11895">
    <property type="entry name" value="TRANSAMIDASE"/>
    <property type="match status" value="1"/>
</dbReference>
<proteinExistence type="predicted"/>